<dbReference type="EMBL" id="CADEPI010000009">
    <property type="protein sequence ID" value="CAB3362507.1"/>
    <property type="molecule type" value="Genomic_DNA"/>
</dbReference>
<keyword evidence="5" id="KW-0175">Coiled coil</keyword>
<dbReference type="PANTHER" id="PTHR19957">
    <property type="entry name" value="SYNTAXIN"/>
    <property type="match status" value="1"/>
</dbReference>
<evidence type="ECO:0000313" key="9">
    <source>
        <dbReference type="Proteomes" id="UP000494165"/>
    </source>
</evidence>
<feature type="domain" description="T-SNARE coiled-coil homology" evidence="7">
    <location>
        <begin position="177"/>
        <end position="239"/>
    </location>
</feature>
<dbReference type="PROSITE" id="PS50192">
    <property type="entry name" value="T_SNARE"/>
    <property type="match status" value="1"/>
</dbReference>
<keyword evidence="6" id="KW-0472">Membrane</keyword>
<evidence type="ECO:0000256" key="4">
    <source>
        <dbReference type="RuleBase" id="RU003858"/>
    </source>
</evidence>
<dbReference type="Pfam" id="PF14523">
    <property type="entry name" value="Syntaxin_2"/>
    <property type="match status" value="1"/>
</dbReference>
<evidence type="ECO:0000256" key="1">
    <source>
        <dbReference type="ARBA" id="ARBA00004211"/>
    </source>
</evidence>
<organism evidence="8 9">
    <name type="scientific">Cloeon dipterum</name>
    <dbReference type="NCBI Taxonomy" id="197152"/>
    <lineage>
        <taxon>Eukaryota</taxon>
        <taxon>Metazoa</taxon>
        <taxon>Ecdysozoa</taxon>
        <taxon>Arthropoda</taxon>
        <taxon>Hexapoda</taxon>
        <taxon>Insecta</taxon>
        <taxon>Pterygota</taxon>
        <taxon>Palaeoptera</taxon>
        <taxon>Ephemeroptera</taxon>
        <taxon>Pisciforma</taxon>
        <taxon>Baetidae</taxon>
        <taxon>Cloeon</taxon>
    </lineage>
</organism>
<dbReference type="PANTHER" id="PTHR19957:SF411">
    <property type="entry name" value="LD23667P"/>
    <property type="match status" value="1"/>
</dbReference>
<dbReference type="InterPro" id="IPR045242">
    <property type="entry name" value="Syntaxin"/>
</dbReference>
<dbReference type="GO" id="GO:0008021">
    <property type="term" value="C:synaptic vesicle"/>
    <property type="evidence" value="ECO:0007669"/>
    <property type="project" value="TreeGrafter"/>
</dbReference>
<evidence type="ECO:0000256" key="6">
    <source>
        <dbReference type="SAM" id="Phobius"/>
    </source>
</evidence>
<accession>A0A8S1C5R3</accession>
<dbReference type="PROSITE" id="PS00914">
    <property type="entry name" value="SYNTAXIN"/>
    <property type="match status" value="1"/>
</dbReference>
<evidence type="ECO:0000256" key="5">
    <source>
        <dbReference type="SAM" id="Coils"/>
    </source>
</evidence>
<protein>
    <recommendedName>
        <fullName evidence="7">t-SNARE coiled-coil homology domain-containing protein</fullName>
    </recommendedName>
</protein>
<dbReference type="OrthoDB" id="364348at2759"/>
<evidence type="ECO:0000259" key="7">
    <source>
        <dbReference type="PROSITE" id="PS50192"/>
    </source>
</evidence>
<dbReference type="GO" id="GO:0031201">
    <property type="term" value="C:SNARE complex"/>
    <property type="evidence" value="ECO:0007669"/>
    <property type="project" value="TreeGrafter"/>
</dbReference>
<dbReference type="GO" id="GO:0005484">
    <property type="term" value="F:SNAP receptor activity"/>
    <property type="evidence" value="ECO:0007669"/>
    <property type="project" value="InterPro"/>
</dbReference>
<dbReference type="GO" id="GO:0000149">
    <property type="term" value="F:SNARE binding"/>
    <property type="evidence" value="ECO:0007669"/>
    <property type="project" value="TreeGrafter"/>
</dbReference>
<dbReference type="GO" id="GO:0006906">
    <property type="term" value="P:vesicle fusion"/>
    <property type="evidence" value="ECO:0007669"/>
    <property type="project" value="TreeGrafter"/>
</dbReference>
<dbReference type="Pfam" id="PF05739">
    <property type="entry name" value="SNARE"/>
    <property type="match status" value="1"/>
</dbReference>
<keyword evidence="3" id="KW-0532">Neurotransmitter transport</keyword>
<evidence type="ECO:0000256" key="2">
    <source>
        <dbReference type="ARBA" id="ARBA00009063"/>
    </source>
</evidence>
<dbReference type="GO" id="GO:0048278">
    <property type="term" value="P:vesicle docking"/>
    <property type="evidence" value="ECO:0007669"/>
    <property type="project" value="TreeGrafter"/>
</dbReference>
<dbReference type="InterPro" id="IPR010989">
    <property type="entry name" value="SNARE"/>
</dbReference>
<sequence>MDGGYSLYQNSSGGRGERDFHQLAHSIGSSIQKISKNVTSMQRMVHQLGTPQESSDLKSQLRQLQHYTQQLVKDTNDNIKELSKINTSVPSEKQQWKMQKERLTEEFTTALTSFQEVQRLEAQKEKEDIKRAKQASGRVALNMDGFGGASTRQSEQLIELKDQQEMKQAQLQEEQELRELEERELAIRQLESDIGDVNQIFKDLGQMVYEQGEVIDSIEAHVEKTEIFVSEGTGQLRQASNYQSKARMKKFIFFTCLGLVLAVILAYIIYELSN</sequence>
<dbReference type="FunFam" id="1.20.58.70:FF:000006">
    <property type="entry name" value="Syntaxin 7"/>
    <property type="match status" value="1"/>
</dbReference>
<gene>
    <name evidence="8" type="ORF">CLODIP_2_CD14279</name>
</gene>
<dbReference type="Gene3D" id="1.20.58.70">
    <property type="match status" value="1"/>
</dbReference>
<dbReference type="SMART" id="SM00503">
    <property type="entry name" value="SynN"/>
    <property type="match status" value="1"/>
</dbReference>
<dbReference type="GO" id="GO:0006886">
    <property type="term" value="P:intracellular protein transport"/>
    <property type="evidence" value="ECO:0007669"/>
    <property type="project" value="InterPro"/>
</dbReference>
<keyword evidence="6" id="KW-1133">Transmembrane helix</keyword>
<keyword evidence="3" id="KW-0813">Transport</keyword>
<dbReference type="Proteomes" id="UP000494165">
    <property type="component" value="Unassembled WGS sequence"/>
</dbReference>
<dbReference type="SMART" id="SM00397">
    <property type="entry name" value="t_SNARE"/>
    <property type="match status" value="1"/>
</dbReference>
<reference evidence="8 9" key="1">
    <citation type="submission" date="2020-04" db="EMBL/GenBank/DDBJ databases">
        <authorList>
            <person name="Alioto T."/>
            <person name="Alioto T."/>
            <person name="Gomez Garrido J."/>
        </authorList>
    </citation>
    <scope>NUCLEOTIDE SEQUENCE [LARGE SCALE GENOMIC DNA]</scope>
</reference>
<dbReference type="GO" id="GO:0006836">
    <property type="term" value="P:neurotransmitter transport"/>
    <property type="evidence" value="ECO:0007669"/>
    <property type="project" value="UniProtKB-KW"/>
</dbReference>
<comment type="similarity">
    <text evidence="2 4">Belongs to the syntaxin family.</text>
</comment>
<dbReference type="AlphaFoldDB" id="A0A8S1C5R3"/>
<comment type="subcellular location">
    <subcellularLocation>
        <location evidence="1">Membrane</location>
        <topology evidence="1">Single-pass type IV membrane protein</topology>
    </subcellularLocation>
</comment>
<evidence type="ECO:0000313" key="8">
    <source>
        <dbReference type="EMBL" id="CAB3362507.1"/>
    </source>
</evidence>
<keyword evidence="6" id="KW-0812">Transmembrane</keyword>
<keyword evidence="9" id="KW-1185">Reference proteome</keyword>
<comment type="caution">
    <text evidence="8">The sequence shown here is derived from an EMBL/GenBank/DDBJ whole genome shotgun (WGS) entry which is preliminary data.</text>
</comment>
<dbReference type="SUPFAM" id="SSF47661">
    <property type="entry name" value="t-snare proteins"/>
    <property type="match status" value="1"/>
</dbReference>
<dbReference type="Gene3D" id="1.20.5.110">
    <property type="match status" value="1"/>
</dbReference>
<feature type="transmembrane region" description="Helical" evidence="6">
    <location>
        <begin position="251"/>
        <end position="270"/>
    </location>
</feature>
<dbReference type="InterPro" id="IPR006011">
    <property type="entry name" value="Syntaxin_N"/>
</dbReference>
<evidence type="ECO:0000256" key="3">
    <source>
        <dbReference type="ARBA" id="ARBA00022775"/>
    </source>
</evidence>
<name>A0A8S1C5R3_9INSE</name>
<dbReference type="InterPro" id="IPR000727">
    <property type="entry name" value="T_SNARE_dom"/>
</dbReference>
<feature type="coiled-coil region" evidence="5">
    <location>
        <begin position="115"/>
        <end position="193"/>
    </location>
</feature>
<dbReference type="InterPro" id="IPR006012">
    <property type="entry name" value="Syntaxin/epimorphin_CS"/>
</dbReference>
<proteinExistence type="inferred from homology"/>